<accession>A0A4C1TJC7</accession>
<keyword evidence="2" id="KW-1185">Reference proteome</keyword>
<protein>
    <submittedName>
        <fullName evidence="1">Uncharacterized protein</fullName>
    </submittedName>
</protein>
<dbReference type="AlphaFoldDB" id="A0A4C1TJC7"/>
<evidence type="ECO:0000313" key="2">
    <source>
        <dbReference type="Proteomes" id="UP000299102"/>
    </source>
</evidence>
<evidence type="ECO:0000313" key="1">
    <source>
        <dbReference type="EMBL" id="GBP13401.1"/>
    </source>
</evidence>
<dbReference type="EMBL" id="BGZK01000057">
    <property type="protein sequence ID" value="GBP13401.1"/>
    <property type="molecule type" value="Genomic_DNA"/>
</dbReference>
<sequence length="93" mass="10312">MTSRRETPRCGLGSIAADSQTHTHVHEPDCLSRFTHQKRIPKELRLDSDMLGRHFLQCPVAALSLNPALSTPLSLSVDFVSKTETHATQDGLF</sequence>
<organism evidence="1 2">
    <name type="scientific">Eumeta variegata</name>
    <name type="common">Bagworm moth</name>
    <name type="synonym">Eumeta japonica</name>
    <dbReference type="NCBI Taxonomy" id="151549"/>
    <lineage>
        <taxon>Eukaryota</taxon>
        <taxon>Metazoa</taxon>
        <taxon>Ecdysozoa</taxon>
        <taxon>Arthropoda</taxon>
        <taxon>Hexapoda</taxon>
        <taxon>Insecta</taxon>
        <taxon>Pterygota</taxon>
        <taxon>Neoptera</taxon>
        <taxon>Endopterygota</taxon>
        <taxon>Lepidoptera</taxon>
        <taxon>Glossata</taxon>
        <taxon>Ditrysia</taxon>
        <taxon>Tineoidea</taxon>
        <taxon>Psychidae</taxon>
        <taxon>Oiketicinae</taxon>
        <taxon>Eumeta</taxon>
    </lineage>
</organism>
<proteinExistence type="predicted"/>
<gene>
    <name evidence="1" type="ORF">EVAR_4163_1</name>
</gene>
<comment type="caution">
    <text evidence="1">The sequence shown here is derived from an EMBL/GenBank/DDBJ whole genome shotgun (WGS) entry which is preliminary data.</text>
</comment>
<dbReference type="Proteomes" id="UP000299102">
    <property type="component" value="Unassembled WGS sequence"/>
</dbReference>
<reference evidence="1 2" key="1">
    <citation type="journal article" date="2019" name="Commun. Biol.">
        <title>The bagworm genome reveals a unique fibroin gene that provides high tensile strength.</title>
        <authorList>
            <person name="Kono N."/>
            <person name="Nakamura H."/>
            <person name="Ohtoshi R."/>
            <person name="Tomita M."/>
            <person name="Numata K."/>
            <person name="Arakawa K."/>
        </authorList>
    </citation>
    <scope>NUCLEOTIDE SEQUENCE [LARGE SCALE GENOMIC DNA]</scope>
</reference>
<name>A0A4C1TJC7_EUMVA</name>